<name>A0ABV1FTW3_9BACT</name>
<proteinExistence type="predicted"/>
<dbReference type="RefSeq" id="WP_215760800.1">
    <property type="nucleotide sequence ID" value="NZ_JAHKBE010000075.1"/>
</dbReference>
<dbReference type="EMBL" id="JBBNFP010000072">
    <property type="protein sequence ID" value="MEQ2487725.1"/>
    <property type="molecule type" value="Genomic_DNA"/>
</dbReference>
<keyword evidence="2" id="KW-1185">Reference proteome</keyword>
<organism evidence="1 2">
    <name type="scientific">Hallella faecis</name>
    <dbReference type="NCBI Taxonomy" id="2841596"/>
    <lineage>
        <taxon>Bacteria</taxon>
        <taxon>Pseudomonadati</taxon>
        <taxon>Bacteroidota</taxon>
        <taxon>Bacteroidia</taxon>
        <taxon>Bacteroidales</taxon>
        <taxon>Prevotellaceae</taxon>
        <taxon>Hallella</taxon>
    </lineage>
</organism>
<comment type="caution">
    <text evidence="1">The sequence shown here is derived from an EMBL/GenBank/DDBJ whole genome shotgun (WGS) entry which is preliminary data.</text>
</comment>
<reference evidence="1 2" key="1">
    <citation type="submission" date="2024-04" db="EMBL/GenBank/DDBJ databases">
        <title>Human intestinal bacterial collection.</title>
        <authorList>
            <person name="Pauvert C."/>
            <person name="Hitch T.C.A."/>
            <person name="Clavel T."/>
        </authorList>
    </citation>
    <scope>NUCLEOTIDE SEQUENCE [LARGE SCALE GENOMIC DNA]</scope>
    <source>
        <strain evidence="1 2">CLA-AA-H145</strain>
    </source>
</reference>
<protein>
    <submittedName>
        <fullName evidence="1">Uncharacterized protein</fullName>
    </submittedName>
</protein>
<accession>A0ABV1FTW3</accession>
<evidence type="ECO:0000313" key="2">
    <source>
        <dbReference type="Proteomes" id="UP001487296"/>
    </source>
</evidence>
<gene>
    <name evidence="1" type="ORF">AAAT34_11830</name>
</gene>
<dbReference type="PROSITE" id="PS51257">
    <property type="entry name" value="PROKAR_LIPOPROTEIN"/>
    <property type="match status" value="1"/>
</dbReference>
<dbReference type="Proteomes" id="UP001487296">
    <property type="component" value="Unassembled WGS sequence"/>
</dbReference>
<sequence>MKLLNYICMLVVSVTLFSCHNQTNHEIVRNDTVMNVSIEADITYALDGDTARHTVLKYIDFDAIEDLPGFFHILSSKYPIVKWAGEEDEIDMVIDSCIAKIDAYRRGKERFYPDSLVRHCMSYMGFNIAAINNHSGGMTDFVLAEWVMMCAAYYSPDITYLVETQTPNHKAGFYNFGQSYNGAPWWSYLFVKREKGYQVFCLGDYVKVRSIFQLSDEQNRTYYLCSNSLTSVEFYQCLFWAKDDNTCLKVAECNTAPQKNTTDYLRYYFDPKNLIWKYAREEQGTDKLIATDDPPALKLILDGEKSCFAK</sequence>
<evidence type="ECO:0000313" key="1">
    <source>
        <dbReference type="EMBL" id="MEQ2487725.1"/>
    </source>
</evidence>